<dbReference type="EMBL" id="FN563149">
    <property type="protein sequence ID" value="CBH50459.1"/>
    <property type="molecule type" value="Genomic_DNA"/>
</dbReference>
<dbReference type="PROSITE" id="PS51257">
    <property type="entry name" value="PROKAR_LIPOPROTEIN"/>
    <property type="match status" value="1"/>
</dbReference>
<evidence type="ECO:0000256" key="1">
    <source>
        <dbReference type="SAM" id="SignalP"/>
    </source>
</evidence>
<keyword evidence="2" id="KW-0449">Lipoprotein</keyword>
<gene>
    <name evidence="2" type="ordered locus">REQ_44980</name>
</gene>
<evidence type="ECO:0000313" key="2">
    <source>
        <dbReference type="EMBL" id="CBH50459.1"/>
    </source>
</evidence>
<dbReference type="Gene3D" id="2.130.10.10">
    <property type="entry name" value="YVTN repeat-like/Quinoprotein amine dehydrogenase"/>
    <property type="match status" value="1"/>
</dbReference>
<name>A0A3S5YDA2_RHOH1</name>
<proteinExistence type="predicted"/>
<evidence type="ECO:0000313" key="3">
    <source>
        <dbReference type="Proteomes" id="UP000006892"/>
    </source>
</evidence>
<dbReference type="KEGG" id="req:REQ_44980"/>
<dbReference type="AlphaFoldDB" id="A0A3S5YDA2"/>
<feature type="chain" id="PRO_5018563442" evidence="1">
    <location>
        <begin position="32"/>
        <end position="443"/>
    </location>
</feature>
<dbReference type="SUPFAM" id="SSF50969">
    <property type="entry name" value="YVTN repeat-like/Quinoprotein amine dehydrogenase"/>
    <property type="match status" value="1"/>
</dbReference>
<dbReference type="InterPro" id="IPR011044">
    <property type="entry name" value="Quino_amine_DH_bsu"/>
</dbReference>
<reference evidence="2" key="1">
    <citation type="journal article" date="2010" name="PLoS Genet.">
        <title>The genome of a pathogenic rhodococcus: cooptive virulence underpinned by key gene acquisitions.</title>
        <authorList>
            <person name="Letek M."/>
            <person name="Gonzalez P."/>
            <person name="Macarthur I."/>
            <person name="Rodriguez H."/>
            <person name="Freeman T.C."/>
            <person name="Valero-Rello A."/>
            <person name="Blanco M."/>
            <person name="Buckley T."/>
            <person name="Cherevach I."/>
            <person name="Fahey R."/>
            <person name="Hapeshi A."/>
            <person name="Holdstock J."/>
            <person name="Leadon D."/>
            <person name="Navas J."/>
            <person name="Ocampo A."/>
            <person name="Quail M.A."/>
            <person name="Sanders M."/>
            <person name="Scortti M.M."/>
            <person name="Prescott J.F."/>
            <person name="Fogarty U."/>
            <person name="Meijer W.G."/>
            <person name="Parkhill J."/>
            <person name="Bentley S.D."/>
            <person name="Vazquez-Boland J.A."/>
        </authorList>
    </citation>
    <scope>NUCLEOTIDE SEQUENCE [LARGE SCALE GENOMIC DNA]</scope>
    <source>
        <strain evidence="2 3">103S</strain>
    </source>
</reference>
<organism evidence="2">
    <name type="scientific">Rhodococcus hoagii (strain 103S)</name>
    <name type="common">Rhodococcus equi</name>
    <dbReference type="NCBI Taxonomy" id="685727"/>
    <lineage>
        <taxon>Bacteria</taxon>
        <taxon>Bacillati</taxon>
        <taxon>Actinomycetota</taxon>
        <taxon>Actinomycetes</taxon>
        <taxon>Mycobacteriales</taxon>
        <taxon>Nocardiaceae</taxon>
        <taxon>Prescottella</taxon>
    </lineage>
</organism>
<feature type="signal peptide" evidence="1">
    <location>
        <begin position="1"/>
        <end position="31"/>
    </location>
</feature>
<dbReference type="Proteomes" id="UP001154400">
    <property type="component" value="Chromosome"/>
</dbReference>
<protein>
    <submittedName>
        <fullName evidence="2">Lipoprotein</fullName>
    </submittedName>
</protein>
<accession>A0A3S5YDA2</accession>
<dbReference type="InterPro" id="IPR015943">
    <property type="entry name" value="WD40/YVTN_repeat-like_dom_sf"/>
</dbReference>
<keyword evidence="1" id="KW-0732">Signal</keyword>
<dbReference type="RefSeq" id="WP_013417525.1">
    <property type="nucleotide sequence ID" value="NC_014659.1"/>
</dbReference>
<sequence>MTDASRRLVRGAAAAVPVALVLSLAACSSDAAGNESESSQATAGEVTYPSVPFTAPGAGISLGHEDQAIGSTIPEPLHVGEVQPAKANELLAVAGGFGKLELGVNVIDPATGVAAGRIVVGPGIWDPVIHGFVGEKTSDPAVLAAEVWRPRGSRGAADFTVSTYSGNLLEPSEAMLPDYARVHSRPGSSAVTSDGKYFVTWDDGLYGVRVVDLAAKKESGALQIIGCGPFTWLDGHELYSVCEESRELIRISIDDAGVPTETERTKVLPDDFVSAREVTWAADAKKALLVGGNGDVYVFDFANGLPSSTVAPIGNAGQEGGRFAGNAIDNTGSRIAIEYTDTEIHPHSARGGDVVKIQLHDATTFAPVKTLDLPALGLTGIDSMAYAVDGRTLYVLGDGPEVDGETEKTIVGIESATGNKVSTAKVTGTVEDIGTLLTPQVLR</sequence>